<name>A0A936ZSE0_9FLAO</name>
<dbReference type="RefSeq" id="WP_201918445.1">
    <property type="nucleotide sequence ID" value="NZ_BAABAX010000005.1"/>
</dbReference>
<dbReference type="Proteomes" id="UP000651057">
    <property type="component" value="Unassembled WGS sequence"/>
</dbReference>
<evidence type="ECO:0008006" key="4">
    <source>
        <dbReference type="Google" id="ProtNLM"/>
    </source>
</evidence>
<evidence type="ECO:0000313" key="3">
    <source>
        <dbReference type="Proteomes" id="UP000651057"/>
    </source>
</evidence>
<dbReference type="AlphaFoldDB" id="A0A936ZSE0"/>
<keyword evidence="1" id="KW-0812">Transmembrane</keyword>
<organism evidence="2 3">
    <name type="scientific">Aquimarina mytili</name>
    <dbReference type="NCBI Taxonomy" id="874423"/>
    <lineage>
        <taxon>Bacteria</taxon>
        <taxon>Pseudomonadati</taxon>
        <taxon>Bacteroidota</taxon>
        <taxon>Flavobacteriia</taxon>
        <taxon>Flavobacteriales</taxon>
        <taxon>Flavobacteriaceae</taxon>
        <taxon>Aquimarina</taxon>
    </lineage>
</organism>
<gene>
    <name evidence="2" type="ORF">JJQ60_07910</name>
</gene>
<evidence type="ECO:0000313" key="2">
    <source>
        <dbReference type="EMBL" id="MBL0683437.1"/>
    </source>
</evidence>
<sequence>MDLKSLKNIPASFALAKRSLLFCLIISIFVCIGSLTWAFITTNNIKNTAFVLTKDGQAALIQGVHISEIDSYRKPEIINHIKMFHTSFWQIDEFNYERNINKALYLAGTSGKQLFKTLEANGHFAKISTENLKQKIVIDSVKVNDKTTPYQGRFYGKLRVLRTDQKTESVTELRAKFVLHNVSRTNKNPHGLLIENYHLDSKPVPPKKL</sequence>
<dbReference type="EMBL" id="JAERQJ010000003">
    <property type="protein sequence ID" value="MBL0683437.1"/>
    <property type="molecule type" value="Genomic_DNA"/>
</dbReference>
<keyword evidence="1" id="KW-0472">Membrane</keyword>
<keyword evidence="1" id="KW-1133">Transmembrane helix</keyword>
<comment type="caution">
    <text evidence="2">The sequence shown here is derived from an EMBL/GenBank/DDBJ whole genome shotgun (WGS) entry which is preliminary data.</text>
</comment>
<reference evidence="2" key="1">
    <citation type="submission" date="2021-01" db="EMBL/GenBank/DDBJ databases">
        <authorList>
            <person name="Zhong Y.L."/>
        </authorList>
    </citation>
    <scope>NUCLEOTIDE SEQUENCE</scope>
    <source>
        <strain evidence="2">KCTC 23302</strain>
    </source>
</reference>
<protein>
    <recommendedName>
        <fullName evidence="4">Conjugative transposon protein TraK</fullName>
    </recommendedName>
</protein>
<keyword evidence="3" id="KW-1185">Reference proteome</keyword>
<accession>A0A936ZSE0</accession>
<proteinExistence type="predicted"/>
<evidence type="ECO:0000256" key="1">
    <source>
        <dbReference type="SAM" id="Phobius"/>
    </source>
</evidence>
<feature type="transmembrane region" description="Helical" evidence="1">
    <location>
        <begin position="20"/>
        <end position="40"/>
    </location>
</feature>